<reference evidence="2" key="1">
    <citation type="submission" date="2020-11" db="EMBL/GenBank/DDBJ databases">
        <title>Sequencing the genomes of 1000 actinobacteria strains.</title>
        <authorList>
            <person name="Klenk H.-P."/>
        </authorList>
    </citation>
    <scope>NUCLEOTIDE SEQUENCE</scope>
    <source>
        <strain evidence="2">DSM 43175</strain>
    </source>
</reference>
<evidence type="ECO:0000313" key="2">
    <source>
        <dbReference type="EMBL" id="MBG6087426.1"/>
    </source>
</evidence>
<keyword evidence="3" id="KW-1185">Reference proteome</keyword>
<name>A0A931GLG2_9ACTN</name>
<proteinExistence type="predicted"/>
<sequence length="68" mass="7755">MNLLSQNLSRERIRDPEVELAQRVRALRRARRDARTRAARVRRALLAPTPAGDPYGSPPARRTAKPVR</sequence>
<evidence type="ECO:0000256" key="1">
    <source>
        <dbReference type="SAM" id="MobiDB-lite"/>
    </source>
</evidence>
<dbReference type="EMBL" id="JADOUA010000001">
    <property type="protein sequence ID" value="MBG6087426.1"/>
    <property type="molecule type" value="Genomic_DNA"/>
</dbReference>
<feature type="region of interest" description="Disordered" evidence="1">
    <location>
        <begin position="44"/>
        <end position="68"/>
    </location>
</feature>
<accession>A0A931GLG2</accession>
<protein>
    <submittedName>
        <fullName evidence="2">Uncharacterized protein</fullName>
    </submittedName>
</protein>
<gene>
    <name evidence="2" type="ORF">IW256_001539</name>
</gene>
<dbReference type="AlphaFoldDB" id="A0A931GLG2"/>
<dbReference type="RefSeq" id="WP_197010287.1">
    <property type="nucleotide sequence ID" value="NZ_BAABES010000006.1"/>
</dbReference>
<dbReference type="Proteomes" id="UP000614047">
    <property type="component" value="Unassembled WGS sequence"/>
</dbReference>
<evidence type="ECO:0000313" key="3">
    <source>
        <dbReference type="Proteomes" id="UP000614047"/>
    </source>
</evidence>
<organism evidence="2 3">
    <name type="scientific">Actinomadura viridis</name>
    <dbReference type="NCBI Taxonomy" id="58110"/>
    <lineage>
        <taxon>Bacteria</taxon>
        <taxon>Bacillati</taxon>
        <taxon>Actinomycetota</taxon>
        <taxon>Actinomycetes</taxon>
        <taxon>Streptosporangiales</taxon>
        <taxon>Thermomonosporaceae</taxon>
        <taxon>Actinomadura</taxon>
    </lineage>
</organism>
<comment type="caution">
    <text evidence="2">The sequence shown here is derived from an EMBL/GenBank/DDBJ whole genome shotgun (WGS) entry which is preliminary data.</text>
</comment>